<evidence type="ECO:0000256" key="2">
    <source>
        <dbReference type="ARBA" id="ARBA00022692"/>
    </source>
</evidence>
<accession>A0AAW1KFI5</accession>
<dbReference type="SUPFAM" id="SSF81321">
    <property type="entry name" value="Family A G protein-coupled receptor-like"/>
    <property type="match status" value="1"/>
</dbReference>
<comment type="caution">
    <text evidence="7">The sequence shown here is derived from an EMBL/GenBank/DDBJ whole genome shotgun (WGS) entry which is preliminary data.</text>
</comment>
<keyword evidence="4 5" id="KW-0472">Membrane</keyword>
<sequence length="179" mass="20294">MLLCVVMVFFICNLLPLIINIIELFDIQMREITLSCLINTSNLLVTINSSVNFIIYVTFGEKFQRLFLLLFCSHGFFGSVGRDSPEATGHDDSFMLNGNRQSVRFHRYYNASLNRSDKTSSIRLNGTLREKRSRTNSPAPCVYYPANKLQREISAVAYTTQSSVTNSEWDTSTTSTTGF</sequence>
<evidence type="ECO:0000313" key="7">
    <source>
        <dbReference type="EMBL" id="KAK9717222.1"/>
    </source>
</evidence>
<evidence type="ECO:0000256" key="1">
    <source>
        <dbReference type="ARBA" id="ARBA00004370"/>
    </source>
</evidence>
<feature type="transmembrane region" description="Helical" evidence="5">
    <location>
        <begin position="37"/>
        <end position="57"/>
    </location>
</feature>
<reference evidence="7 8" key="1">
    <citation type="journal article" date="2024" name="BMC Genomics">
        <title>De novo assembly and annotation of Popillia japonica's genome with initial clues to its potential as an invasive pest.</title>
        <authorList>
            <person name="Cucini C."/>
            <person name="Boschi S."/>
            <person name="Funari R."/>
            <person name="Cardaioli E."/>
            <person name="Iannotti N."/>
            <person name="Marturano G."/>
            <person name="Paoli F."/>
            <person name="Bruttini M."/>
            <person name="Carapelli A."/>
            <person name="Frati F."/>
            <person name="Nardi F."/>
        </authorList>
    </citation>
    <scope>NUCLEOTIDE SEQUENCE [LARGE SCALE GENOMIC DNA]</scope>
    <source>
        <strain evidence="7">DMR45628</strain>
    </source>
</reference>
<evidence type="ECO:0000256" key="3">
    <source>
        <dbReference type="ARBA" id="ARBA00022989"/>
    </source>
</evidence>
<dbReference type="InterPro" id="IPR017452">
    <property type="entry name" value="GPCR_Rhodpsn_7TM"/>
</dbReference>
<dbReference type="Gene3D" id="1.20.1070.10">
    <property type="entry name" value="Rhodopsin 7-helix transmembrane proteins"/>
    <property type="match status" value="1"/>
</dbReference>
<evidence type="ECO:0000313" key="8">
    <source>
        <dbReference type="Proteomes" id="UP001458880"/>
    </source>
</evidence>
<evidence type="ECO:0000256" key="5">
    <source>
        <dbReference type="SAM" id="Phobius"/>
    </source>
</evidence>
<evidence type="ECO:0000256" key="4">
    <source>
        <dbReference type="ARBA" id="ARBA00023136"/>
    </source>
</evidence>
<proteinExistence type="predicted"/>
<dbReference type="GO" id="GO:0016020">
    <property type="term" value="C:membrane"/>
    <property type="evidence" value="ECO:0007669"/>
    <property type="project" value="UniProtKB-SubCell"/>
</dbReference>
<keyword evidence="8" id="KW-1185">Reference proteome</keyword>
<keyword evidence="2 5" id="KW-0812">Transmembrane</keyword>
<evidence type="ECO:0000259" key="6">
    <source>
        <dbReference type="PROSITE" id="PS50262"/>
    </source>
</evidence>
<name>A0AAW1KFI5_POPJA</name>
<dbReference type="AlphaFoldDB" id="A0AAW1KFI5"/>
<dbReference type="PROSITE" id="PS50262">
    <property type="entry name" value="G_PROTEIN_RECEP_F1_2"/>
    <property type="match status" value="1"/>
</dbReference>
<feature type="transmembrane region" description="Helical" evidence="5">
    <location>
        <begin position="6"/>
        <end position="25"/>
    </location>
</feature>
<dbReference type="EMBL" id="JASPKY010000245">
    <property type="protein sequence ID" value="KAK9717222.1"/>
    <property type="molecule type" value="Genomic_DNA"/>
</dbReference>
<feature type="domain" description="G-protein coupled receptors family 1 profile" evidence="6">
    <location>
        <begin position="1"/>
        <end position="56"/>
    </location>
</feature>
<keyword evidence="3 5" id="KW-1133">Transmembrane helix</keyword>
<dbReference type="Proteomes" id="UP001458880">
    <property type="component" value="Unassembled WGS sequence"/>
</dbReference>
<dbReference type="InterPro" id="IPR053326">
    <property type="entry name" value="GPCR1-like"/>
</dbReference>
<protein>
    <recommendedName>
        <fullName evidence="6">G-protein coupled receptors family 1 profile domain-containing protein</fullName>
    </recommendedName>
</protein>
<comment type="subcellular location">
    <subcellularLocation>
        <location evidence="1">Membrane</location>
    </subcellularLocation>
</comment>
<dbReference type="PANTHER" id="PTHR47632:SF5">
    <property type="entry name" value="G-PROTEIN COUPLED RECEPTORS FAMILY 1 PROFILE DOMAIN-CONTAINING PROTEIN"/>
    <property type="match status" value="1"/>
</dbReference>
<organism evidence="7 8">
    <name type="scientific">Popillia japonica</name>
    <name type="common">Japanese beetle</name>
    <dbReference type="NCBI Taxonomy" id="7064"/>
    <lineage>
        <taxon>Eukaryota</taxon>
        <taxon>Metazoa</taxon>
        <taxon>Ecdysozoa</taxon>
        <taxon>Arthropoda</taxon>
        <taxon>Hexapoda</taxon>
        <taxon>Insecta</taxon>
        <taxon>Pterygota</taxon>
        <taxon>Neoptera</taxon>
        <taxon>Endopterygota</taxon>
        <taxon>Coleoptera</taxon>
        <taxon>Polyphaga</taxon>
        <taxon>Scarabaeiformia</taxon>
        <taxon>Scarabaeidae</taxon>
        <taxon>Rutelinae</taxon>
        <taxon>Popillia</taxon>
    </lineage>
</organism>
<dbReference type="PANTHER" id="PTHR47632">
    <property type="entry name" value="FMRFAMIDE PEPTIDE RECEPTOR FAMILY-RELATED"/>
    <property type="match status" value="1"/>
</dbReference>
<gene>
    <name evidence="7" type="ORF">QE152_g24300</name>
</gene>